<dbReference type="Proteomes" id="UP000239197">
    <property type="component" value="Chromosome"/>
</dbReference>
<gene>
    <name evidence="4" type="ORF">BV494_05170</name>
</gene>
<dbReference type="PANTHER" id="PTHR34156:SF8">
    <property type="entry name" value="PERIPLASMIC PROTEIN"/>
    <property type="match status" value="1"/>
</dbReference>
<evidence type="ECO:0000259" key="3">
    <source>
        <dbReference type="Pfam" id="PF07338"/>
    </source>
</evidence>
<dbReference type="PANTHER" id="PTHR34156">
    <property type="entry name" value="OUTER MEMBRANE PROTEIN-RELATED-RELATED"/>
    <property type="match status" value="1"/>
</dbReference>
<dbReference type="Pfam" id="PF07338">
    <property type="entry name" value="YdgH_BhsA-like"/>
    <property type="match status" value="1"/>
</dbReference>
<dbReference type="KEGG" id="rox:BV494_05170"/>
<dbReference type="RefSeq" id="WP_104921885.1">
    <property type="nucleotide sequence ID" value="NZ_CP019062.1"/>
</dbReference>
<accession>A0A2L1UN45</accession>
<dbReference type="InterPro" id="IPR025543">
    <property type="entry name" value="Dodecin-like"/>
</dbReference>
<dbReference type="OrthoDB" id="6520115at2"/>
<feature type="signal peptide" evidence="2">
    <location>
        <begin position="1"/>
        <end position="22"/>
    </location>
</feature>
<evidence type="ECO:0000256" key="2">
    <source>
        <dbReference type="SAM" id="SignalP"/>
    </source>
</evidence>
<dbReference type="SUPFAM" id="SSF159871">
    <property type="entry name" value="YdgH-like"/>
    <property type="match status" value="1"/>
</dbReference>
<dbReference type="EMBL" id="CP019062">
    <property type="protein sequence ID" value="AVF34356.1"/>
    <property type="molecule type" value="Genomic_DNA"/>
</dbReference>
<name>A0A2L1UN45_9GAMM</name>
<dbReference type="AlphaFoldDB" id="A0A2L1UN45"/>
<dbReference type="InterPro" id="IPR036275">
    <property type="entry name" value="YdgH-like_sf"/>
</dbReference>
<evidence type="ECO:0000256" key="1">
    <source>
        <dbReference type="ARBA" id="ARBA00022729"/>
    </source>
</evidence>
<dbReference type="InterPro" id="IPR010854">
    <property type="entry name" value="YdgH/BhsA/McbA-like_dom"/>
</dbReference>
<proteinExistence type="predicted"/>
<dbReference type="Gene3D" id="3.30.1660.10">
    <property type="entry name" value="Flavin-binding protein dodecin"/>
    <property type="match status" value="1"/>
</dbReference>
<evidence type="ECO:0000313" key="4">
    <source>
        <dbReference type="EMBL" id="AVF34356.1"/>
    </source>
</evidence>
<feature type="domain" description="YdgH/BhsA/McbA-like" evidence="3">
    <location>
        <begin position="39"/>
        <end position="90"/>
    </location>
</feature>
<keyword evidence="5" id="KW-1185">Reference proteome</keyword>
<protein>
    <recommendedName>
        <fullName evidence="3">YdgH/BhsA/McbA-like domain-containing protein</fullName>
    </recommendedName>
</protein>
<feature type="chain" id="PRO_5014850088" description="YdgH/BhsA/McbA-like domain-containing protein" evidence="2">
    <location>
        <begin position="23"/>
        <end position="92"/>
    </location>
</feature>
<dbReference type="NCBIfam" id="NF007400">
    <property type="entry name" value="PRK09929.1"/>
    <property type="match status" value="1"/>
</dbReference>
<sequence>MKISHALLAVALTGGFSFSAFSAQLLKKTDFEKVASQYTKVGSVTTSNKTSQSGALEDLSKKADKKGGDVFVLTSGNTNNKIHGTADVYKKK</sequence>
<keyword evidence="1 2" id="KW-0732">Signal</keyword>
<evidence type="ECO:0000313" key="5">
    <source>
        <dbReference type="Proteomes" id="UP000239197"/>
    </source>
</evidence>
<dbReference type="InterPro" id="IPR051096">
    <property type="entry name" value="BhsA/McbA_stress_biofilm_assoc"/>
</dbReference>
<reference evidence="5" key="1">
    <citation type="submission" date="2017-01" db="EMBL/GenBank/DDBJ databases">
        <title>Genome sequence of Rouxiella sp. ERMR1:05.</title>
        <authorList>
            <person name="Kumar R."/>
            <person name="Singh D."/>
            <person name="Kumar S."/>
        </authorList>
    </citation>
    <scope>NUCLEOTIDE SEQUENCE [LARGE SCALE GENOMIC DNA]</scope>
    <source>
        <strain evidence="5">ERMR1:05</strain>
    </source>
</reference>
<organism evidence="4 5">
    <name type="scientific">Rahnella sikkimica</name>
    <dbReference type="NCBI Taxonomy" id="1805933"/>
    <lineage>
        <taxon>Bacteria</taxon>
        <taxon>Pseudomonadati</taxon>
        <taxon>Pseudomonadota</taxon>
        <taxon>Gammaproteobacteria</taxon>
        <taxon>Enterobacterales</taxon>
        <taxon>Yersiniaceae</taxon>
        <taxon>Rahnella</taxon>
    </lineage>
</organism>